<feature type="compositionally biased region" description="Basic residues" evidence="1">
    <location>
        <begin position="192"/>
        <end position="203"/>
    </location>
</feature>
<evidence type="ECO:0000313" key="2">
    <source>
        <dbReference type="EMBL" id="GAC73642.1"/>
    </source>
</evidence>
<feature type="region of interest" description="Disordered" evidence="1">
    <location>
        <begin position="53"/>
        <end position="87"/>
    </location>
</feature>
<protein>
    <submittedName>
        <fullName evidence="2">Uncharacterized protein</fullName>
    </submittedName>
</protein>
<feature type="region of interest" description="Disordered" evidence="1">
    <location>
        <begin position="188"/>
        <end position="266"/>
    </location>
</feature>
<proteinExistence type="predicted"/>
<evidence type="ECO:0000313" key="3">
    <source>
        <dbReference type="Proteomes" id="UP000011976"/>
    </source>
</evidence>
<dbReference type="Proteomes" id="UP000011976">
    <property type="component" value="Unassembled WGS sequence"/>
</dbReference>
<organism evidence="2 3">
    <name type="scientific">Pseudozyma antarctica (strain T-34)</name>
    <name type="common">Yeast</name>
    <name type="synonym">Candida antarctica</name>
    <dbReference type="NCBI Taxonomy" id="1151754"/>
    <lineage>
        <taxon>Eukaryota</taxon>
        <taxon>Fungi</taxon>
        <taxon>Dikarya</taxon>
        <taxon>Basidiomycota</taxon>
        <taxon>Ustilaginomycotina</taxon>
        <taxon>Ustilaginomycetes</taxon>
        <taxon>Ustilaginales</taxon>
        <taxon>Ustilaginaceae</taxon>
        <taxon>Moesziomyces</taxon>
    </lineage>
</organism>
<feature type="compositionally biased region" description="Low complexity" evidence="1">
    <location>
        <begin position="204"/>
        <end position="217"/>
    </location>
</feature>
<evidence type="ECO:0000256" key="1">
    <source>
        <dbReference type="SAM" id="MobiDB-lite"/>
    </source>
</evidence>
<feature type="compositionally biased region" description="Polar residues" evidence="1">
    <location>
        <begin position="254"/>
        <end position="266"/>
    </location>
</feature>
<dbReference type="EMBL" id="DF196775">
    <property type="protein sequence ID" value="GAC73642.1"/>
    <property type="molecule type" value="Genomic_DNA"/>
</dbReference>
<feature type="compositionally biased region" description="Low complexity" evidence="1">
    <location>
        <begin position="239"/>
        <end position="253"/>
    </location>
</feature>
<name>M9MEP8_PSEA3</name>
<dbReference type="AlphaFoldDB" id="M9MEP8"/>
<reference evidence="3" key="1">
    <citation type="journal article" date="2013" name="Genome Announc.">
        <title>Genome sequence of the basidiomycetous yeast Pseudozyma antarctica T-34, a producer of the glycolipid biosurfactants mannosylerythritol lipids.</title>
        <authorList>
            <person name="Morita T."/>
            <person name="Koike H."/>
            <person name="Koyama Y."/>
            <person name="Hagiwara H."/>
            <person name="Ito E."/>
            <person name="Fukuoka T."/>
            <person name="Imura T."/>
            <person name="Machida M."/>
            <person name="Kitamoto D."/>
        </authorList>
    </citation>
    <scope>NUCLEOTIDE SEQUENCE [LARGE SCALE GENOMIC DNA]</scope>
    <source>
        <strain evidence="3">T-34</strain>
    </source>
</reference>
<accession>M9MEP8</accession>
<gene>
    <name evidence="2" type="ORF">PANT_9c00228</name>
</gene>
<sequence>MSSSQEHPCAFDRIRFAPLAASGPLDNDYRFNLGSRHLAKEAKWLRESEYAAASAGRGGGGNPRLGEAEPSGGGGCQRTSSGALGGLQLGRHTSSNGIIVQLDPRSSSTAAAAAAAAALNRILSAPLLCWVVAWSPLPLHWSLQRAPASGCLRPALPAAFVPGPPPTSSRPISFSSFIITSTGPYHQITSPPRHHLRARHRNRAAQSSFASARQCRANTSPPKPTRSKRIDSLSTNPAPLHLLSPRPLHSTPTASSRSPHPTIIIS</sequence>